<dbReference type="OrthoDB" id="287268at2"/>
<comment type="caution">
    <text evidence="2">The sequence shown here is derived from an EMBL/GenBank/DDBJ whole genome shotgun (WGS) entry which is preliminary data.</text>
</comment>
<keyword evidence="1" id="KW-0812">Transmembrane</keyword>
<reference evidence="2 3" key="1">
    <citation type="submission" date="2019-08" db="EMBL/GenBank/DDBJ databases">
        <title>Deep-cultivation of Planctomycetes and their phenomic and genomic characterization uncovers novel biology.</title>
        <authorList>
            <person name="Wiegand S."/>
            <person name="Jogler M."/>
            <person name="Boedeker C."/>
            <person name="Pinto D."/>
            <person name="Vollmers J."/>
            <person name="Rivas-Marin E."/>
            <person name="Kohn T."/>
            <person name="Peeters S.H."/>
            <person name="Heuer A."/>
            <person name="Rast P."/>
            <person name="Oberbeckmann S."/>
            <person name="Bunk B."/>
            <person name="Jeske O."/>
            <person name="Meyerdierks A."/>
            <person name="Storesund J.E."/>
            <person name="Kallscheuer N."/>
            <person name="Luecker S."/>
            <person name="Lage O.M."/>
            <person name="Pohl T."/>
            <person name="Merkel B.J."/>
            <person name="Hornburger P."/>
            <person name="Mueller R.-W."/>
            <person name="Bruemmer F."/>
            <person name="Labrenz M."/>
            <person name="Spormann A.M."/>
            <person name="Op Den Camp H."/>
            <person name="Overmann J."/>
            <person name="Amann R."/>
            <person name="Jetten M.S.M."/>
            <person name="Mascher T."/>
            <person name="Medema M.H."/>
            <person name="Devos D.P."/>
            <person name="Kaster A.-K."/>
            <person name="Ovreas L."/>
            <person name="Rohde M."/>
            <person name="Galperin M.Y."/>
            <person name="Jogler C."/>
        </authorList>
    </citation>
    <scope>NUCLEOTIDE SEQUENCE [LARGE SCALE GENOMIC DNA]</scope>
    <source>
        <strain evidence="2 3">LF1</strain>
    </source>
</reference>
<organism evidence="2 3">
    <name type="scientific">Rubripirellula obstinata</name>
    <dbReference type="NCBI Taxonomy" id="406547"/>
    <lineage>
        <taxon>Bacteria</taxon>
        <taxon>Pseudomonadati</taxon>
        <taxon>Planctomycetota</taxon>
        <taxon>Planctomycetia</taxon>
        <taxon>Pirellulales</taxon>
        <taxon>Pirellulaceae</taxon>
        <taxon>Rubripirellula</taxon>
    </lineage>
</organism>
<feature type="transmembrane region" description="Helical" evidence="1">
    <location>
        <begin position="63"/>
        <end position="82"/>
    </location>
</feature>
<evidence type="ECO:0000313" key="3">
    <source>
        <dbReference type="Proteomes" id="UP000322699"/>
    </source>
</evidence>
<feature type="transmembrane region" description="Helical" evidence="1">
    <location>
        <begin position="21"/>
        <end position="43"/>
    </location>
</feature>
<protein>
    <submittedName>
        <fullName evidence="2">Uncharacterized protein</fullName>
    </submittedName>
</protein>
<dbReference type="RefSeq" id="WP_068266810.1">
    <property type="nucleotide sequence ID" value="NZ_LWSK01000131.1"/>
</dbReference>
<keyword evidence="1" id="KW-0472">Membrane</keyword>
<proteinExistence type="predicted"/>
<accession>A0A5B1CL31</accession>
<gene>
    <name evidence="2" type="ORF">LF1_25720</name>
</gene>
<keyword evidence="3" id="KW-1185">Reference proteome</keyword>
<evidence type="ECO:0000313" key="2">
    <source>
        <dbReference type="EMBL" id="KAA1260034.1"/>
    </source>
</evidence>
<dbReference type="AlphaFoldDB" id="A0A5B1CL31"/>
<keyword evidence="1" id="KW-1133">Transmembrane helix</keyword>
<dbReference type="EMBL" id="VRLW01000001">
    <property type="protein sequence ID" value="KAA1260034.1"/>
    <property type="molecule type" value="Genomic_DNA"/>
</dbReference>
<sequence length="131" mass="14407">MPGFLKNRRTAQPGIKLDRYTLAWCVGLTLFIELVCVVLRFGFNQSSSVATASTIGVITFGYRVHHGYIGALLIPIGILTFSQRWSWGWVCFVAGVGLFASDAIHHFLVLWPITGSPQFDLVYPSSAAADE</sequence>
<feature type="transmembrane region" description="Helical" evidence="1">
    <location>
        <begin position="89"/>
        <end position="113"/>
    </location>
</feature>
<name>A0A5B1CL31_9BACT</name>
<dbReference type="Proteomes" id="UP000322699">
    <property type="component" value="Unassembled WGS sequence"/>
</dbReference>
<evidence type="ECO:0000256" key="1">
    <source>
        <dbReference type="SAM" id="Phobius"/>
    </source>
</evidence>